<feature type="domain" description="Phenol hydroxylase-like C-terminal dimerisation" evidence="8">
    <location>
        <begin position="514"/>
        <end position="675"/>
    </location>
</feature>
<dbReference type="Pfam" id="PF07976">
    <property type="entry name" value="Phe_hydrox_dim"/>
    <property type="match status" value="1"/>
</dbReference>
<evidence type="ECO:0000256" key="5">
    <source>
        <dbReference type="ARBA" id="ARBA00023002"/>
    </source>
</evidence>
<dbReference type="InterPro" id="IPR012941">
    <property type="entry name" value="Phe_hydrox_C_dim_dom"/>
</dbReference>
<keyword evidence="5" id="KW-0560">Oxidoreductase</keyword>
<evidence type="ECO:0000259" key="8">
    <source>
        <dbReference type="Pfam" id="PF07976"/>
    </source>
</evidence>
<keyword evidence="10" id="KW-1185">Reference proteome</keyword>
<reference evidence="9" key="1">
    <citation type="journal article" date="2020" name="Microb. Genom.">
        <title>Genetic diversity of clinical and environmental Mucorales isolates obtained from an investigation of mucormycosis cases among solid organ transplant recipients.</title>
        <authorList>
            <person name="Nguyen M.H."/>
            <person name="Kaul D."/>
            <person name="Muto C."/>
            <person name="Cheng S.J."/>
            <person name="Richter R.A."/>
            <person name="Bruno V.M."/>
            <person name="Liu G."/>
            <person name="Beyhan S."/>
            <person name="Sundermann A.J."/>
            <person name="Mounaud S."/>
            <person name="Pasculle A.W."/>
            <person name="Nierman W.C."/>
            <person name="Driscoll E."/>
            <person name="Cumbie R."/>
            <person name="Clancy C.J."/>
            <person name="Dupont C.L."/>
        </authorList>
    </citation>
    <scope>NUCLEOTIDE SEQUENCE</scope>
    <source>
        <strain evidence="9">GL11</strain>
    </source>
</reference>
<organism evidence="9 10">
    <name type="scientific">Rhizopus oryzae</name>
    <name type="common">Mucormycosis agent</name>
    <name type="synonym">Rhizopus arrhizus var. delemar</name>
    <dbReference type="NCBI Taxonomy" id="64495"/>
    <lineage>
        <taxon>Eukaryota</taxon>
        <taxon>Fungi</taxon>
        <taxon>Fungi incertae sedis</taxon>
        <taxon>Mucoromycota</taxon>
        <taxon>Mucoromycotina</taxon>
        <taxon>Mucoromycetes</taxon>
        <taxon>Mucorales</taxon>
        <taxon>Mucorineae</taxon>
        <taxon>Rhizopodaceae</taxon>
        <taxon>Rhizopus</taxon>
    </lineage>
</organism>
<dbReference type="SUPFAM" id="SSF52833">
    <property type="entry name" value="Thioredoxin-like"/>
    <property type="match status" value="1"/>
</dbReference>
<dbReference type="SUPFAM" id="SSF51905">
    <property type="entry name" value="FAD/NAD(P)-binding domain"/>
    <property type="match status" value="1"/>
</dbReference>
<dbReference type="InterPro" id="IPR050641">
    <property type="entry name" value="RIFMO-like"/>
</dbReference>
<dbReference type="PANTHER" id="PTHR43004">
    <property type="entry name" value="TRK SYSTEM POTASSIUM UPTAKE PROTEIN"/>
    <property type="match status" value="1"/>
</dbReference>
<dbReference type="InterPro" id="IPR002938">
    <property type="entry name" value="FAD-bd"/>
</dbReference>
<evidence type="ECO:0000256" key="1">
    <source>
        <dbReference type="ARBA" id="ARBA00001974"/>
    </source>
</evidence>
<sequence length="689" mass="78157">MNKDNQVDVFIIGSGLSGLYAALLLSKIGLSVHIIDNNNHEDESDEILLLAPRCIQLLNQLDLLDLLLEKGTRHWKLDIYSQGILVESLKSFESNDPFNYSLSIQKSVVCDALKKHLASLDIFTQPEELIKIQEEGHYKLVYLKNNQVWKSQVILIENDVTNIVRQSLAALPVIQTNTPSVKGFSIIKRDQDTLYIIGHHQKAYITFEHRPSWSKTSIDDEIPIHLALKYIKSILEPFQIEFGQAEGYVKWKGEQKASELFEYDQRYFFIGPSSQVSSPRGFMDITLYLEAVQNLCWKLALHFHHCALPNLLETFEEEIRTKSVETVYASGIWLESIMNASYLSVRDITYQLSRQKDCFTGHSPYPPNVLNHTDLPCEFSTADSETVSSFRFEAPPDEQPSPQPATAGCLAPDGKLKPYSLLQLLLMAASNTKPKATGKQAQSPPIVSHPPTQRKRSNSTNSTLSQLFSVFQKGAQKKRNSTTAAHQTNARAMSNERWKSIKPNYSHLIDRLHHFNPQGTKFNLLIFCGSLFTSEPLNRFMKQLTSPLSVLYQYNTHHRQHPSGHHHQRSSSSLPLYHPQEHVVNQQDMFSILFISNSTKQEATHYLHTTPPSIVHSTFPYGLDKIFLDHDQQCYKAYGVTNTPEVIVVRPDGYIGTRLGYDYDALCMYLTLFLTTEASAAAVVAAHYD</sequence>
<proteinExistence type="inferred from homology"/>
<dbReference type="PRINTS" id="PR00420">
    <property type="entry name" value="RNGMNOXGNASE"/>
</dbReference>
<feature type="region of interest" description="Disordered" evidence="6">
    <location>
        <begin position="474"/>
        <end position="494"/>
    </location>
</feature>
<feature type="compositionally biased region" description="Polar residues" evidence="6">
    <location>
        <begin position="433"/>
        <end position="445"/>
    </location>
</feature>
<dbReference type="GO" id="GO:0016709">
    <property type="term" value="F:oxidoreductase activity, acting on paired donors, with incorporation or reduction of molecular oxygen, NAD(P)H as one donor, and incorporation of one atom of oxygen"/>
    <property type="evidence" value="ECO:0007669"/>
    <property type="project" value="UniProtKB-ARBA"/>
</dbReference>
<feature type="compositionally biased region" description="Polar residues" evidence="6">
    <location>
        <begin position="481"/>
        <end position="492"/>
    </location>
</feature>
<dbReference type="Pfam" id="PF01494">
    <property type="entry name" value="FAD_binding_3"/>
    <property type="match status" value="1"/>
</dbReference>
<dbReference type="AlphaFoldDB" id="A0A9P6X6P1"/>
<gene>
    <name evidence="9" type="ORF">G6F64_007494</name>
</gene>
<dbReference type="Gene3D" id="3.50.50.60">
    <property type="entry name" value="FAD/NAD(P)-binding domain"/>
    <property type="match status" value="2"/>
</dbReference>
<dbReference type="GO" id="GO:0071949">
    <property type="term" value="F:FAD binding"/>
    <property type="evidence" value="ECO:0007669"/>
    <property type="project" value="InterPro"/>
</dbReference>
<dbReference type="InterPro" id="IPR038220">
    <property type="entry name" value="PHOX_C_sf"/>
</dbReference>
<dbReference type="InterPro" id="IPR036249">
    <property type="entry name" value="Thioredoxin-like_sf"/>
</dbReference>
<name>A0A9P6X6P1_RHIOR</name>
<evidence type="ECO:0000256" key="2">
    <source>
        <dbReference type="ARBA" id="ARBA00007801"/>
    </source>
</evidence>
<evidence type="ECO:0000259" key="7">
    <source>
        <dbReference type="Pfam" id="PF01494"/>
    </source>
</evidence>
<evidence type="ECO:0000313" key="9">
    <source>
        <dbReference type="EMBL" id="KAG1306575.1"/>
    </source>
</evidence>
<evidence type="ECO:0000256" key="4">
    <source>
        <dbReference type="ARBA" id="ARBA00022827"/>
    </source>
</evidence>
<evidence type="ECO:0008006" key="11">
    <source>
        <dbReference type="Google" id="ProtNLM"/>
    </source>
</evidence>
<evidence type="ECO:0000256" key="6">
    <source>
        <dbReference type="SAM" id="MobiDB-lite"/>
    </source>
</evidence>
<dbReference type="PANTHER" id="PTHR43004:SF19">
    <property type="entry name" value="BINDING MONOOXYGENASE, PUTATIVE (JCVI)-RELATED"/>
    <property type="match status" value="1"/>
</dbReference>
<protein>
    <recommendedName>
        <fullName evidence="11">FAD-binding domain-containing protein</fullName>
    </recommendedName>
</protein>
<dbReference type="InterPro" id="IPR036188">
    <property type="entry name" value="FAD/NAD-bd_sf"/>
</dbReference>
<evidence type="ECO:0000256" key="3">
    <source>
        <dbReference type="ARBA" id="ARBA00022630"/>
    </source>
</evidence>
<comment type="cofactor">
    <cofactor evidence="1">
        <name>FAD</name>
        <dbReference type="ChEBI" id="CHEBI:57692"/>
    </cofactor>
</comment>
<feature type="region of interest" description="Disordered" evidence="6">
    <location>
        <begin position="433"/>
        <end position="461"/>
    </location>
</feature>
<comment type="caution">
    <text evidence="9">The sequence shown here is derived from an EMBL/GenBank/DDBJ whole genome shotgun (WGS) entry which is preliminary data.</text>
</comment>
<dbReference type="Gene3D" id="3.40.30.20">
    <property type="match status" value="1"/>
</dbReference>
<dbReference type="Gene3D" id="3.30.9.10">
    <property type="entry name" value="D-Amino Acid Oxidase, subunit A, domain 2"/>
    <property type="match status" value="1"/>
</dbReference>
<feature type="domain" description="FAD-binding" evidence="7">
    <location>
        <begin position="7"/>
        <end position="81"/>
    </location>
</feature>
<dbReference type="OrthoDB" id="1716816at2759"/>
<evidence type="ECO:0000313" key="10">
    <source>
        <dbReference type="Proteomes" id="UP000716291"/>
    </source>
</evidence>
<keyword evidence="3" id="KW-0285">Flavoprotein</keyword>
<comment type="similarity">
    <text evidence="2">Belongs to the PheA/TfdB FAD monooxygenase family.</text>
</comment>
<accession>A0A9P6X6P1</accession>
<dbReference type="EMBL" id="JAANQT010001107">
    <property type="protein sequence ID" value="KAG1306575.1"/>
    <property type="molecule type" value="Genomic_DNA"/>
</dbReference>
<dbReference type="Proteomes" id="UP000716291">
    <property type="component" value="Unassembled WGS sequence"/>
</dbReference>
<keyword evidence="4" id="KW-0274">FAD</keyword>